<comment type="caution">
    <text evidence="3">The sequence shown here is derived from an EMBL/GenBank/DDBJ whole genome shotgun (WGS) entry which is preliminary data.</text>
</comment>
<dbReference type="EMBL" id="QQNA01000312">
    <property type="protein sequence ID" value="RDG34496.1"/>
    <property type="molecule type" value="Genomic_DNA"/>
</dbReference>
<dbReference type="GO" id="GO:0022857">
    <property type="term" value="F:transmembrane transporter activity"/>
    <property type="evidence" value="ECO:0007669"/>
    <property type="project" value="InterPro"/>
</dbReference>
<feature type="domain" description="ABC-type glycine betaine transport system substrate-binding" evidence="2">
    <location>
        <begin position="89"/>
        <end position="347"/>
    </location>
</feature>
<dbReference type="InterPro" id="IPR007210">
    <property type="entry name" value="ABC_Gly_betaine_transp_sub-bd"/>
</dbReference>
<dbReference type="OrthoDB" id="9781705at2"/>
<sequence length="355" mass="36052">MNAQGSASSPNSASSASSPSSTSSTSSTSSASSSSSPKHSPLPRRAILGGLLAAASVPALAACGGGITSLDGQGGGGGNGGGGSSANGVTIGTANFTENQILGYLYAAALGAAGVKTKVRPNLGTREILIPALKGGDIDLLPEYQGALLHYLSPKATATEEGAMQNALAVALPEGLQILPYGRAEDSDAFAVTRETAAEYGLASLADLKKQNGKLVIGAAPEVKKRVVGVVGLKEVYGVEFKEFKSLDSSGPLVKGALKKGDVDVANLFTTDTDIAAEGWVVLTDPKNLVPGQHVVPLIADRKADSAVRKALARLGGALTTEDLTELNRQVDKDKKDPEDVANAWAAAHGLVKKR</sequence>
<dbReference type="Gene3D" id="3.40.190.120">
    <property type="entry name" value="Osmoprotection protein (prox), domain 2"/>
    <property type="match status" value="1"/>
</dbReference>
<dbReference type="AlphaFoldDB" id="A0A370B431"/>
<evidence type="ECO:0000259" key="2">
    <source>
        <dbReference type="Pfam" id="PF04069"/>
    </source>
</evidence>
<feature type="region of interest" description="Disordered" evidence="1">
    <location>
        <begin position="1"/>
        <end position="42"/>
    </location>
</feature>
<evidence type="ECO:0000256" key="1">
    <source>
        <dbReference type="SAM" id="MobiDB-lite"/>
    </source>
</evidence>
<dbReference type="Gene3D" id="3.40.190.10">
    <property type="entry name" value="Periplasmic binding protein-like II"/>
    <property type="match status" value="1"/>
</dbReference>
<name>A0A370B431_9ACTN</name>
<dbReference type="RefSeq" id="WP_114627061.1">
    <property type="nucleotide sequence ID" value="NZ_QQNA01000312.1"/>
</dbReference>
<evidence type="ECO:0000313" key="3">
    <source>
        <dbReference type="EMBL" id="RDG34496.1"/>
    </source>
</evidence>
<gene>
    <name evidence="3" type="ORF">DVH02_30350</name>
</gene>
<accession>A0A370B431</accession>
<organism evidence="3 4">
    <name type="scientific">Streptomyces corynorhini</name>
    <dbReference type="NCBI Taxonomy" id="2282652"/>
    <lineage>
        <taxon>Bacteria</taxon>
        <taxon>Bacillati</taxon>
        <taxon>Actinomycetota</taxon>
        <taxon>Actinomycetes</taxon>
        <taxon>Kitasatosporales</taxon>
        <taxon>Streptomycetaceae</taxon>
        <taxon>Streptomyces</taxon>
    </lineage>
</organism>
<protein>
    <submittedName>
        <fullName evidence="3">ABC transporter substrate-binding protein</fullName>
    </submittedName>
</protein>
<keyword evidence="4" id="KW-1185">Reference proteome</keyword>
<evidence type="ECO:0000313" key="4">
    <source>
        <dbReference type="Proteomes" id="UP000253741"/>
    </source>
</evidence>
<dbReference type="Pfam" id="PF04069">
    <property type="entry name" value="OpuAC"/>
    <property type="match status" value="1"/>
</dbReference>
<reference evidence="3 4" key="1">
    <citation type="submission" date="2018-07" db="EMBL/GenBank/DDBJ databases">
        <title>Streptomyces species from bats.</title>
        <authorList>
            <person name="Dunlap C."/>
        </authorList>
    </citation>
    <scope>NUCLEOTIDE SEQUENCE [LARGE SCALE GENOMIC DNA]</scope>
    <source>
        <strain evidence="3 4">AC230</strain>
    </source>
</reference>
<dbReference type="SUPFAM" id="SSF53850">
    <property type="entry name" value="Periplasmic binding protein-like II"/>
    <property type="match status" value="1"/>
</dbReference>
<proteinExistence type="predicted"/>
<dbReference type="Proteomes" id="UP000253741">
    <property type="component" value="Unassembled WGS sequence"/>
</dbReference>
<dbReference type="CDD" id="cd13606">
    <property type="entry name" value="PBP2_ProX_like"/>
    <property type="match status" value="1"/>
</dbReference>
<dbReference type="GO" id="GO:0043190">
    <property type="term" value="C:ATP-binding cassette (ABC) transporter complex"/>
    <property type="evidence" value="ECO:0007669"/>
    <property type="project" value="InterPro"/>
</dbReference>